<feature type="transmembrane region" description="Helical" evidence="2">
    <location>
        <begin position="16"/>
        <end position="36"/>
    </location>
</feature>
<feature type="compositionally biased region" description="Gly residues" evidence="1">
    <location>
        <begin position="228"/>
        <end position="237"/>
    </location>
</feature>
<reference evidence="3 4" key="1">
    <citation type="submission" date="2011-08" db="EMBL/GenBank/DDBJ databases">
        <title>The Genome Sequence of Clostridium hathewayi WAL-18680.</title>
        <authorList>
            <consortium name="The Broad Institute Genome Sequencing Platform"/>
            <person name="Earl A."/>
            <person name="Ward D."/>
            <person name="Feldgarden M."/>
            <person name="Gevers D."/>
            <person name="Finegold S.M."/>
            <person name="Summanen P.H."/>
            <person name="Molitoris D.R."/>
            <person name="Song M."/>
            <person name="Daigneault M."/>
            <person name="Allen-Vercoe E."/>
            <person name="Young S.K."/>
            <person name="Zeng Q."/>
            <person name="Gargeya S."/>
            <person name="Fitzgerald M."/>
            <person name="Haas B."/>
            <person name="Abouelleil A."/>
            <person name="Alvarado L."/>
            <person name="Arachchi H.M."/>
            <person name="Berlin A."/>
            <person name="Brown A."/>
            <person name="Chapman S.B."/>
            <person name="Chen Z."/>
            <person name="Dunbar C."/>
            <person name="Freedman E."/>
            <person name="Gearin G."/>
            <person name="Gellesch M."/>
            <person name="Goldberg J."/>
            <person name="Griggs A."/>
            <person name="Gujja S."/>
            <person name="Heiman D."/>
            <person name="Howarth C."/>
            <person name="Larson L."/>
            <person name="Lui A."/>
            <person name="MacDonald P.J.P."/>
            <person name="Montmayeur A."/>
            <person name="Murphy C."/>
            <person name="Neiman D."/>
            <person name="Pearson M."/>
            <person name="Priest M."/>
            <person name="Roberts A."/>
            <person name="Saif S."/>
            <person name="Shea T."/>
            <person name="Shenoy N."/>
            <person name="Sisk P."/>
            <person name="Stolte C."/>
            <person name="Sykes S."/>
            <person name="Wortman J."/>
            <person name="Nusbaum C."/>
            <person name="Birren B."/>
        </authorList>
    </citation>
    <scope>NUCLEOTIDE SEQUENCE [LARGE SCALE GENOMIC DNA]</scope>
    <source>
        <strain evidence="3 4">WAL-18680</strain>
    </source>
</reference>
<keyword evidence="2" id="KW-1133">Transmembrane helix</keyword>
<feature type="compositionally biased region" description="Polar residues" evidence="1">
    <location>
        <begin position="395"/>
        <end position="404"/>
    </location>
</feature>
<name>G5IDP2_9FIRM</name>
<gene>
    <name evidence="3" type="ORF">HMPREF9473_01619</name>
</gene>
<dbReference type="HOGENOM" id="CLU_000217_1_0_9"/>
<feature type="compositionally biased region" description="Polar residues" evidence="1">
    <location>
        <begin position="332"/>
        <end position="356"/>
    </location>
</feature>
<evidence type="ECO:0000313" key="4">
    <source>
        <dbReference type="Proteomes" id="UP000005384"/>
    </source>
</evidence>
<feature type="region of interest" description="Disordered" evidence="1">
    <location>
        <begin position="439"/>
        <end position="469"/>
    </location>
</feature>
<feature type="region of interest" description="Disordered" evidence="1">
    <location>
        <begin position="189"/>
        <end position="406"/>
    </location>
</feature>
<keyword evidence="4" id="KW-1185">Reference proteome</keyword>
<feature type="compositionally biased region" description="Polar residues" evidence="1">
    <location>
        <begin position="257"/>
        <end position="271"/>
    </location>
</feature>
<accession>G5IDP2</accession>
<comment type="caution">
    <text evidence="3">The sequence shown here is derived from an EMBL/GenBank/DDBJ whole genome shotgun (WGS) entry which is preliminary data.</text>
</comment>
<dbReference type="Proteomes" id="UP000005384">
    <property type="component" value="Unassembled WGS sequence"/>
</dbReference>
<dbReference type="EMBL" id="ADLN01000024">
    <property type="protein sequence ID" value="EHI60388.1"/>
    <property type="molecule type" value="Genomic_DNA"/>
</dbReference>
<proteinExistence type="predicted"/>
<feature type="compositionally biased region" description="Polar residues" evidence="1">
    <location>
        <begin position="210"/>
        <end position="220"/>
    </location>
</feature>
<dbReference type="OrthoDB" id="1947361at2"/>
<feature type="compositionally biased region" description="Polar residues" evidence="1">
    <location>
        <begin position="302"/>
        <end position="324"/>
    </location>
</feature>
<dbReference type="RefSeq" id="WP_006779604.1">
    <property type="nucleotide sequence ID" value="NZ_CP040506.1"/>
</dbReference>
<organism evidence="3 4">
    <name type="scientific">Hungatella hathewayi WAL-18680</name>
    <dbReference type="NCBI Taxonomy" id="742737"/>
    <lineage>
        <taxon>Bacteria</taxon>
        <taxon>Bacillati</taxon>
        <taxon>Bacillota</taxon>
        <taxon>Clostridia</taxon>
        <taxon>Lachnospirales</taxon>
        <taxon>Lachnospiraceae</taxon>
        <taxon>Hungatella</taxon>
    </lineage>
</organism>
<evidence type="ECO:0000256" key="1">
    <source>
        <dbReference type="SAM" id="MobiDB-lite"/>
    </source>
</evidence>
<evidence type="ECO:0008006" key="5">
    <source>
        <dbReference type="Google" id="ProtNLM"/>
    </source>
</evidence>
<protein>
    <recommendedName>
        <fullName evidence="5">GLUG domain-containing protein</fullName>
    </recommendedName>
</protein>
<sequence length="2867" mass="298762">MSHFRLHTKTKGKDRLGYWLIGLACILTVGGIGYAAHSIGTASAKSRETVVIDTEEMFERYLVDTESEDYNLNGRYRLAGDLDLSWLEDSIGTNVEPFTGKMDGNGYVISGLGRPLFGVVEDAEIENLFLSEAEIGQPAVYYDGSHYVDGYGALAAYVIDSRIQNCGMGGTILTASPVETEFLVAKASPAEAEELRGPGMERVPSIPEEGNTSTEVSGSGAQEAGPGMEAGGNGASGGESSDSDAGRETDAGPGVETDSQVESTSGENIPASTEDAGPGSSTQESEQETSPSIGSGEGETNPVIQESSESGTENAGSGGSQPATDSAGGGTQATQPETGRPETTQPEADQSETTQTESERPEATQPETANPETDPPETAQPEAGQSEMAWHKTAQPESGLTRTAKNMLEPETIGYRANERDYLMMKVSAVIDADTAVIPDATPSNATPPDAEETFEESQNASGEDTGNADEEEIEYIGNPYGDIYILITADQVSVGGLIAQTAGDTQIQDSFAMVDINSELEDIVTYTGGLAGILGGETKTENSYVTGTVNGDDITGGFAAVNEGRIENCYSSISVGASGTSRGAFTAEGDGQLSGCVYDRQMACVDTEDIIQISGETAEAEIENETETASEADLEGEEPEFCLRGLDTIQMTGEDAQVPGRWHTTNQAYPQLEAFSQKEGGIAEIYSRASAIALILPEGTTLLDALSDSDILLPAEIDGAEILWEKEDGMGTNGAVMTPHEVPVLQQALAGGETGTGESDTGTADAGTASTSEPDTETQESTAVEEPVLDTGETSGVPAVTFKATISNVTKIFAPVSQLAVEDEPVPADWSEVGKRVDTAGSSLESLKPEKNADGYYLIGSPEALAWFAYKVNTDNTNYRTAKALLTDDIDLAGLGYTKEPSVNSDFSNCLKWIPIGNDPSNNSMITTLSYRGIFDGGNCEIKNLYIIGGAYHAGFFGTANSATIRNVKIISGSVQGTDRVGGILGASNSGTVLIENCYNAANVKAVLRSGGTACNTGGIVGAGFNDAAQLYVKNCVNEGAISGYREVGGIIGTAFRGVIEIQNCYNLGTVTQSGTNHGTYGYGGIVGMGERGKTSNCYNAGAVIGSTNVHAISGGLTQGRFVINNSYFQTGFQGAVANGSNTVGLEEKVMKSWALAYKLNGEKMEGAWKYTEGEYPGFGTLDPALSWSVIAQGIRDGLITADEASTDSTGYLIDTPEKLALFAYDVNAGTKTTAGAKLTANIDLMGRKYGGIPDAPIRWTPIGTADNVYQGTFTGPSVIANMRVEQAGVGGLFGYVGSGAKLTLVGLDTSCSVTTTEPAAGGDSGTAALAGIIKNLAGDGPIYIESCYSRASVSGHSSYTGAIIGQSMGTLNRGYSNVISNSYAAGGLRTSSGTVGALAGYYSGDGNDGAISYSCWDNQASSAQSLNPVSQGSPDLMNVNSKTTTEMKSDAVLTLLNTGNNSWIRSDDRNNGYPSFSGAPAVYTSWEDVGKTVSEPSSRYPYSSITPGAEGNPYLVKSPEDLAWFAYQVNVEGRTSLCGELRSNINLYGSFYNGENAYNPDDSSAGLEKALRWVPIGSDVDGKRYTGTFNGNYHTITAMRASDTDKQGLFGTLGDNAAIRKTGILDSQINVSSAIGGGIAGYVKGIGVEITECGNKGSLSVTGSYIGSCVGMMDGTTGDLILDGCYNEGNISVSAGAVVGGIIGGVPGTTAGQVTIRNCMNSGTVTGNSVVGGIIAVSNPGAITVTGCWNAGTVSAFMDSSSAGSIIGMYSGSADDIRDCLVDETHKYGDIGNCLTVKPEALGTWGAAWRLNGGSFKQTTGLSWTYDKDSAYPVLSTTGLPPAESWEQVGEAMEYGLIKDIEKPSGNGSTTPYQIQNPEQLAWLAYKVNTDNTNYRTSEAVLTSNIDLAGLGYTKESSVDSDFSNCLKWVPIGNDPSNTSMKETLSYRGIFDGGNCEIKNLYVIGGVYYTGLFGGANSATIRNVKIISGSVTGTNRVGAILGASNGGTVLIENCYNAADIKAVLQNGFVACNTGGIVGAGFNASARLYVKNCVNKGAVSGYREGGGIIGTTHQGAIEIQNCYNLGTVTQIGTDHGTDGYGGIVGRGDCGKISNCYNAGAVIAESKVHAIAGTNPAAVVINNSYFQTGLQGAAANDSNTVGLEEEIIKSWPTAYALNEQSMTGPWKYTEGQYPDFGVLAPAGDWGIIGQGIEWGLIKNKKPTAGDGSAGSPYQISTPEALSWFACMVNSDTANQNWYGNLTTDISLVGTAYGGSSGAPIPWIPIGVYNGTDETKGYGGTFGAGHDRVYEIQNMHIKPAGFDRPGLFGQLTGTANISNIGMVDTVIESASDGSVMSAGSIAGRMMGTGTVISRCYSRNAEIHAGGVNGGVAGGITGGMESTSRIQDCYTMDSRILSTGTVATSSAFSASGIASSVPSGGTVKNCYAAGNTLTATKPGGEAGATYSIGNPVAAMAECYADNNTLGDKSKVKALEKTQAQADSLNTLDGSERQGDSRVWYTSLTAESTRGYPTFDKPVVLSVTVNPAEVTKNGATLNSSIGVWDGGVPPDGILFRAIHQEKRVNDGENQPAFHLTASSTVGDNFHIYGTDSSHEYLSVNVGNSDLASLASSLTDPTTALNTFQTSGSTQGLRVANGAAYIYPYDRILLLDLAVKNGSGGSSGITRYEVRIKVKAVTGKTLSVTMKTPVYITMEPGVTTTAYADDLVINNGNEYPVQFTVSSVEAIHVGGLASDNTRMDVELKPIASSVTIDDTKALTSQGIKLGITGPKTASDTGNLGTKKLYYTPSLGVDVPGTWMKADIAWNQSLGYRYFIDHSMLHIGPQQKFGFHITYQFSISNDDVAAVKVIEE</sequence>
<evidence type="ECO:0000256" key="2">
    <source>
        <dbReference type="SAM" id="Phobius"/>
    </source>
</evidence>
<evidence type="ECO:0000313" key="3">
    <source>
        <dbReference type="EMBL" id="EHI60388.1"/>
    </source>
</evidence>
<keyword evidence="2" id="KW-0812">Transmembrane</keyword>
<feature type="region of interest" description="Disordered" evidence="1">
    <location>
        <begin position="752"/>
        <end position="796"/>
    </location>
</feature>
<feature type="compositionally biased region" description="Low complexity" evidence="1">
    <location>
        <begin position="757"/>
        <end position="774"/>
    </location>
</feature>
<dbReference type="PATRIC" id="fig|742737.3.peg.1642"/>
<feature type="compositionally biased region" description="Low complexity" evidence="1">
    <location>
        <begin position="277"/>
        <end position="292"/>
    </location>
</feature>
<keyword evidence="2" id="KW-0472">Membrane</keyword>
<dbReference type="Gene3D" id="2.160.20.110">
    <property type="match status" value="7"/>
</dbReference>